<organism evidence="3 4">
    <name type="scientific">Chenopodium quinoa</name>
    <name type="common">Quinoa</name>
    <dbReference type="NCBI Taxonomy" id="63459"/>
    <lineage>
        <taxon>Eukaryota</taxon>
        <taxon>Viridiplantae</taxon>
        <taxon>Streptophyta</taxon>
        <taxon>Embryophyta</taxon>
        <taxon>Tracheophyta</taxon>
        <taxon>Spermatophyta</taxon>
        <taxon>Magnoliopsida</taxon>
        <taxon>eudicotyledons</taxon>
        <taxon>Gunneridae</taxon>
        <taxon>Pentapetalae</taxon>
        <taxon>Caryophyllales</taxon>
        <taxon>Chenopodiaceae</taxon>
        <taxon>Chenopodioideae</taxon>
        <taxon>Atripliceae</taxon>
        <taxon>Chenopodium</taxon>
    </lineage>
</organism>
<dbReference type="AlphaFoldDB" id="A0A803N8T0"/>
<sequence>MNAEMPLMKERMGSIEESLEATRKMQAEMLGKLDNIDVNNRGPSPHAESSGGNRRPSNAKDVENFLWDIDQYFRVAHVPDHDKVSVATMYLAGDAKLWWRSRVELDRSTRRNPIQEWAVLKREFKSQLLPNNASWNAREALKNLHQSGSVRDYVKEFSSVILDNKDMSKEDKLFNFVSSLKTWAQTKLRRQNIRTLSAAFAAADALVDLKPGNTTVATSSGTNNK</sequence>
<dbReference type="Gramene" id="AUR62042281-RA">
    <property type="protein sequence ID" value="AUR62042281-RA:cds"/>
    <property type="gene ID" value="AUR62042281"/>
</dbReference>
<evidence type="ECO:0000259" key="2">
    <source>
        <dbReference type="Pfam" id="PF03732"/>
    </source>
</evidence>
<feature type="domain" description="Retrotransposon gag" evidence="2">
    <location>
        <begin position="86"/>
        <end position="181"/>
    </location>
</feature>
<keyword evidence="4" id="KW-1185">Reference proteome</keyword>
<feature type="region of interest" description="Disordered" evidence="1">
    <location>
        <begin position="30"/>
        <end position="57"/>
    </location>
</feature>
<protein>
    <recommendedName>
        <fullName evidence="2">Retrotransposon gag domain-containing protein</fullName>
    </recommendedName>
</protein>
<evidence type="ECO:0000313" key="3">
    <source>
        <dbReference type="EnsemblPlants" id="AUR62042281-RA:cds"/>
    </source>
</evidence>
<name>A0A803N8T0_CHEQI</name>
<dbReference type="InterPro" id="IPR005162">
    <property type="entry name" value="Retrotrans_gag_dom"/>
</dbReference>
<dbReference type="Pfam" id="PF03732">
    <property type="entry name" value="Retrotrans_gag"/>
    <property type="match status" value="1"/>
</dbReference>
<evidence type="ECO:0000313" key="4">
    <source>
        <dbReference type="Proteomes" id="UP000596660"/>
    </source>
</evidence>
<proteinExistence type="predicted"/>
<reference evidence="3" key="1">
    <citation type="journal article" date="2017" name="Nature">
        <title>The genome of Chenopodium quinoa.</title>
        <authorList>
            <person name="Jarvis D.E."/>
            <person name="Ho Y.S."/>
            <person name="Lightfoot D.J."/>
            <person name="Schmoeckel S.M."/>
            <person name="Li B."/>
            <person name="Borm T.J.A."/>
            <person name="Ohyanagi H."/>
            <person name="Mineta K."/>
            <person name="Michell C.T."/>
            <person name="Saber N."/>
            <person name="Kharbatia N.M."/>
            <person name="Rupper R.R."/>
            <person name="Sharp A.R."/>
            <person name="Dally N."/>
            <person name="Boughton B.A."/>
            <person name="Woo Y.H."/>
            <person name="Gao G."/>
            <person name="Schijlen E.G.W.M."/>
            <person name="Guo X."/>
            <person name="Momin A.A."/>
            <person name="Negrao S."/>
            <person name="Al-Babili S."/>
            <person name="Gehring C."/>
            <person name="Roessner U."/>
            <person name="Jung C."/>
            <person name="Murphy K."/>
            <person name="Arold S.T."/>
            <person name="Gojobori T."/>
            <person name="van der Linden C.G."/>
            <person name="van Loo E.N."/>
            <person name="Jellen E.N."/>
            <person name="Maughan P.J."/>
            <person name="Tester M."/>
        </authorList>
    </citation>
    <scope>NUCLEOTIDE SEQUENCE [LARGE SCALE GENOMIC DNA]</scope>
    <source>
        <strain evidence="3">cv. PI 614886</strain>
    </source>
</reference>
<dbReference type="EnsemblPlants" id="AUR62042281-RA">
    <property type="protein sequence ID" value="AUR62042281-RA:cds"/>
    <property type="gene ID" value="AUR62042281"/>
</dbReference>
<evidence type="ECO:0000256" key="1">
    <source>
        <dbReference type="SAM" id="MobiDB-lite"/>
    </source>
</evidence>
<reference evidence="3" key="2">
    <citation type="submission" date="2021-03" db="UniProtKB">
        <authorList>
            <consortium name="EnsemblPlants"/>
        </authorList>
    </citation>
    <scope>IDENTIFICATION</scope>
</reference>
<accession>A0A803N8T0</accession>
<dbReference type="Proteomes" id="UP000596660">
    <property type="component" value="Unplaced"/>
</dbReference>